<organism evidence="2">
    <name type="scientific">viral metagenome</name>
    <dbReference type="NCBI Taxonomy" id="1070528"/>
    <lineage>
        <taxon>unclassified sequences</taxon>
        <taxon>metagenomes</taxon>
        <taxon>organismal metagenomes</taxon>
    </lineage>
</organism>
<evidence type="ECO:0000256" key="1">
    <source>
        <dbReference type="SAM" id="Phobius"/>
    </source>
</evidence>
<proteinExistence type="predicted"/>
<dbReference type="EMBL" id="MT144361">
    <property type="protein sequence ID" value="QJA52703.1"/>
    <property type="molecule type" value="Genomic_DNA"/>
</dbReference>
<keyword evidence="1" id="KW-0472">Membrane</keyword>
<keyword evidence="1" id="KW-0812">Transmembrane</keyword>
<dbReference type="AlphaFoldDB" id="A0A6H1ZXP4"/>
<reference evidence="2" key="1">
    <citation type="submission" date="2020-03" db="EMBL/GenBank/DDBJ databases">
        <title>The deep terrestrial virosphere.</title>
        <authorList>
            <person name="Holmfeldt K."/>
            <person name="Nilsson E."/>
            <person name="Simone D."/>
            <person name="Lopez-Fernandez M."/>
            <person name="Wu X."/>
            <person name="de Brujin I."/>
            <person name="Lundin D."/>
            <person name="Andersson A."/>
            <person name="Bertilsson S."/>
            <person name="Dopson M."/>
        </authorList>
    </citation>
    <scope>NUCLEOTIDE SEQUENCE</scope>
    <source>
        <strain evidence="2">TM448A02919</strain>
    </source>
</reference>
<sequence length="122" mass="13872">MEERRIGYQEILTKLDENTKKTDEILVILNGNGSVGLCAKVNVLWGNLTPKLDEIVKKVTENRILISDIDSKTITLEDRINEIIRKDNKKEDNKHFKIDKTLTCLISIGVVLISALLKLLWG</sequence>
<accession>A0A6H1ZXP4</accession>
<evidence type="ECO:0000313" key="2">
    <source>
        <dbReference type="EMBL" id="QJA52703.1"/>
    </source>
</evidence>
<keyword evidence="1" id="KW-1133">Transmembrane helix</keyword>
<protein>
    <submittedName>
        <fullName evidence="2">Uncharacterized protein</fullName>
    </submittedName>
</protein>
<feature type="transmembrane region" description="Helical" evidence="1">
    <location>
        <begin position="102"/>
        <end position="121"/>
    </location>
</feature>
<name>A0A6H1ZXP4_9ZZZZ</name>
<gene>
    <name evidence="2" type="ORF">TM448A02919_0006</name>
</gene>